<evidence type="ECO:0000256" key="9">
    <source>
        <dbReference type="ARBA" id="ARBA00023242"/>
    </source>
</evidence>
<dbReference type="KEGG" id="ptm:GSPATT00037221001"/>
<dbReference type="eggNOG" id="KOG4508">
    <property type="taxonomic scope" value="Eukaryota"/>
</dbReference>
<accession>A0CCB9</accession>
<name>A0CCB9_PARTE</name>
<dbReference type="HOGENOM" id="CLU_825021_0_0_1"/>
<evidence type="ECO:0000256" key="4">
    <source>
        <dbReference type="ARBA" id="ARBA00014872"/>
    </source>
</evidence>
<dbReference type="GO" id="GO:0030014">
    <property type="term" value="C:CCR4-NOT complex"/>
    <property type="evidence" value="ECO:0000318"/>
    <property type="project" value="GO_Central"/>
</dbReference>
<protein>
    <recommendedName>
        <fullName evidence="4">CCR4-NOT transcription complex subunit 11</fullName>
    </recommendedName>
</protein>
<dbReference type="PANTHER" id="PTHR15975:SF0">
    <property type="entry name" value="CCR4-NOT TRANSCRIPTION COMPLEX SUBUNIT 11"/>
    <property type="match status" value="1"/>
</dbReference>
<evidence type="ECO:0000256" key="5">
    <source>
        <dbReference type="ARBA" id="ARBA00022490"/>
    </source>
</evidence>
<sequence>MISKNQIDQVYDFLKSINDGTLESYRKSLPEPWILNSVIDVAPLTPSQRIVCLYFAGDETQCGNALEKRLVLNKEQCGQCNLRQLVDEWSTSNQQINHQPQTMRALLNTSSPLFRLTIYDLCPQLFNLRLIGSAFKSLIPSGIIPSKSVKSHQSESRRISSKLNNPNCLRRKHKKPSISSIKTREMSWIVASLPNQLPNLIEHNPDLSSFLLARINQCGISIHEYFECLIQMKISLQSLEVVNKLSNSIKLPEAFLHMYLTKCIQYCEELQPKQQMVSRYVRLVAVFIKTLIKSKTLDPKKMFTEIQGFCIEFSKIPEASQLFKQLKETGVEEKQHQ</sequence>
<evidence type="ECO:0000313" key="10">
    <source>
        <dbReference type="EMBL" id="CAK68436.1"/>
    </source>
</evidence>
<dbReference type="InterPro" id="IPR019312">
    <property type="entry name" value="CNOT11"/>
</dbReference>
<dbReference type="OrthoDB" id="10265389at2759"/>
<dbReference type="GO" id="GO:0031047">
    <property type="term" value="P:regulatory ncRNA-mediated gene silencing"/>
    <property type="evidence" value="ECO:0007669"/>
    <property type="project" value="UniProtKB-KW"/>
</dbReference>
<dbReference type="EMBL" id="CT868060">
    <property type="protein sequence ID" value="CAK68436.1"/>
    <property type="molecule type" value="Genomic_DNA"/>
</dbReference>
<dbReference type="STRING" id="5888.A0CCB9"/>
<proteinExistence type="inferred from homology"/>
<dbReference type="Proteomes" id="UP000000600">
    <property type="component" value="Unassembled WGS sequence"/>
</dbReference>
<dbReference type="OMA" id="MYLTKCI"/>
<evidence type="ECO:0000256" key="2">
    <source>
        <dbReference type="ARBA" id="ARBA00004496"/>
    </source>
</evidence>
<comment type="subcellular location">
    <subcellularLocation>
        <location evidence="2">Cytoplasm</location>
    </subcellularLocation>
    <subcellularLocation>
        <location evidence="1">Nucleus</location>
    </subcellularLocation>
</comment>
<keyword evidence="6" id="KW-0805">Transcription regulation</keyword>
<reference evidence="10 11" key="1">
    <citation type="journal article" date="2006" name="Nature">
        <title>Global trends of whole-genome duplications revealed by the ciliate Paramecium tetraurelia.</title>
        <authorList>
            <consortium name="Genoscope"/>
            <person name="Aury J.-M."/>
            <person name="Jaillon O."/>
            <person name="Duret L."/>
            <person name="Noel B."/>
            <person name="Jubin C."/>
            <person name="Porcel B.M."/>
            <person name="Segurens B."/>
            <person name="Daubin V."/>
            <person name="Anthouard V."/>
            <person name="Aiach N."/>
            <person name="Arnaiz O."/>
            <person name="Billaut A."/>
            <person name="Beisson J."/>
            <person name="Blanc I."/>
            <person name="Bouhouche K."/>
            <person name="Camara F."/>
            <person name="Duharcourt S."/>
            <person name="Guigo R."/>
            <person name="Gogendeau D."/>
            <person name="Katinka M."/>
            <person name="Keller A.-M."/>
            <person name="Kissmehl R."/>
            <person name="Klotz C."/>
            <person name="Koll F."/>
            <person name="Le Moue A."/>
            <person name="Lepere C."/>
            <person name="Malinsky S."/>
            <person name="Nowacki M."/>
            <person name="Nowak J.K."/>
            <person name="Plattner H."/>
            <person name="Poulain J."/>
            <person name="Ruiz F."/>
            <person name="Serrano V."/>
            <person name="Zagulski M."/>
            <person name="Dessen P."/>
            <person name="Betermier M."/>
            <person name="Weissenbach J."/>
            <person name="Scarpelli C."/>
            <person name="Schachter V."/>
            <person name="Sperling L."/>
            <person name="Meyer E."/>
            <person name="Cohen J."/>
            <person name="Wincker P."/>
        </authorList>
    </citation>
    <scope>NUCLEOTIDE SEQUENCE [LARGE SCALE GENOMIC DNA]</scope>
    <source>
        <strain evidence="10 11">Stock d4-2</strain>
    </source>
</reference>
<dbReference type="RefSeq" id="XP_001435833.1">
    <property type="nucleotide sequence ID" value="XM_001435796.1"/>
</dbReference>
<evidence type="ECO:0000256" key="8">
    <source>
        <dbReference type="ARBA" id="ARBA00023163"/>
    </source>
</evidence>
<evidence type="ECO:0000256" key="1">
    <source>
        <dbReference type="ARBA" id="ARBA00004123"/>
    </source>
</evidence>
<dbReference type="Pfam" id="PF10155">
    <property type="entry name" value="CNOT11"/>
    <property type="match status" value="1"/>
</dbReference>
<organism evidence="10 11">
    <name type="scientific">Paramecium tetraurelia</name>
    <dbReference type="NCBI Taxonomy" id="5888"/>
    <lineage>
        <taxon>Eukaryota</taxon>
        <taxon>Sar</taxon>
        <taxon>Alveolata</taxon>
        <taxon>Ciliophora</taxon>
        <taxon>Intramacronucleata</taxon>
        <taxon>Oligohymenophorea</taxon>
        <taxon>Peniculida</taxon>
        <taxon>Parameciidae</taxon>
        <taxon>Paramecium</taxon>
    </lineage>
</organism>
<dbReference type="GeneID" id="5021618"/>
<evidence type="ECO:0000256" key="7">
    <source>
        <dbReference type="ARBA" id="ARBA00023158"/>
    </source>
</evidence>
<keyword evidence="8" id="KW-0804">Transcription</keyword>
<keyword evidence="5" id="KW-0963">Cytoplasm</keyword>
<dbReference type="GO" id="GO:0005737">
    <property type="term" value="C:cytoplasm"/>
    <property type="evidence" value="ECO:0007669"/>
    <property type="project" value="UniProtKB-SubCell"/>
</dbReference>
<comment type="similarity">
    <text evidence="3">Belongs to the CNOT11 family.</text>
</comment>
<dbReference type="AlphaFoldDB" id="A0CCB9"/>
<gene>
    <name evidence="10" type="ORF">GSPATT00037221001</name>
</gene>
<dbReference type="InParanoid" id="A0CCB9"/>
<keyword evidence="9" id="KW-0539">Nucleus</keyword>
<keyword evidence="7" id="KW-0943">RNA-mediated gene silencing</keyword>
<evidence type="ECO:0000313" key="11">
    <source>
        <dbReference type="Proteomes" id="UP000000600"/>
    </source>
</evidence>
<keyword evidence="11" id="KW-1185">Reference proteome</keyword>
<evidence type="ECO:0000256" key="6">
    <source>
        <dbReference type="ARBA" id="ARBA00023015"/>
    </source>
</evidence>
<dbReference type="GO" id="GO:0005634">
    <property type="term" value="C:nucleus"/>
    <property type="evidence" value="ECO:0007669"/>
    <property type="project" value="UniProtKB-SubCell"/>
</dbReference>
<evidence type="ECO:0000256" key="3">
    <source>
        <dbReference type="ARBA" id="ARBA00008030"/>
    </source>
</evidence>
<dbReference type="PANTHER" id="PTHR15975">
    <property type="entry name" value="CCR4-NOT TRANSCRIPTION COMPLEX SUBUNIT 11"/>
    <property type="match status" value="1"/>
</dbReference>